<feature type="non-terminal residue" evidence="1">
    <location>
        <position position="255"/>
    </location>
</feature>
<keyword evidence="2" id="KW-1185">Reference proteome</keyword>
<evidence type="ECO:0000313" key="2">
    <source>
        <dbReference type="Proteomes" id="UP000709295"/>
    </source>
</evidence>
<proteinExistence type="predicted"/>
<protein>
    <submittedName>
        <fullName evidence="1">Uncharacterized protein</fullName>
    </submittedName>
</protein>
<dbReference type="AlphaFoldDB" id="A0A8J5J3H1"/>
<gene>
    <name evidence="1" type="ORF">JG688_00003028</name>
</gene>
<feature type="non-terminal residue" evidence="1">
    <location>
        <position position="1"/>
    </location>
</feature>
<accession>A0A8J5J3H1</accession>
<dbReference type="EMBL" id="JAENGY010000087">
    <property type="protein sequence ID" value="KAG6974517.1"/>
    <property type="molecule type" value="Genomic_DNA"/>
</dbReference>
<name>A0A8J5J3H1_9STRA</name>
<evidence type="ECO:0000313" key="1">
    <source>
        <dbReference type="EMBL" id="KAG6974517.1"/>
    </source>
</evidence>
<sequence>FCALNNFFNVCGHFRAVDPNIDNIRALVFRLQATITLVEYESVLDQIRVAFPVSRKVKVNGNMENQGVDQYIRKTHPTSWTKFGNGSLTPEEASAIASEWKAAPAYGVGCPLFAGRTTSAIEGQNHALLLAGIRNCQVFGALTLFCNMVVETLAGKKTNASNWMRDKHTAPPPRAKAMIDRQVWNAAVCSVRKSTDSVFYVDEFESTIEETDPGKTNESTPLLARGGLRGQITIWRRVRAPVAQIRSTFNFHAVI</sequence>
<comment type="caution">
    <text evidence="1">The sequence shown here is derived from an EMBL/GenBank/DDBJ whole genome shotgun (WGS) entry which is preliminary data.</text>
</comment>
<reference evidence="1" key="1">
    <citation type="submission" date="2021-01" db="EMBL/GenBank/DDBJ databases">
        <title>Phytophthora aleatoria, a newly-described species from Pinus radiata is distinct from Phytophthora cactorum isolates based on comparative genomics.</title>
        <authorList>
            <person name="Mcdougal R."/>
            <person name="Panda P."/>
            <person name="Williams N."/>
            <person name="Studholme D.J."/>
        </authorList>
    </citation>
    <scope>NUCLEOTIDE SEQUENCE</scope>
    <source>
        <strain evidence="1">NZFS 4037</strain>
    </source>
</reference>
<organism evidence="1 2">
    <name type="scientific">Phytophthora aleatoria</name>
    <dbReference type="NCBI Taxonomy" id="2496075"/>
    <lineage>
        <taxon>Eukaryota</taxon>
        <taxon>Sar</taxon>
        <taxon>Stramenopiles</taxon>
        <taxon>Oomycota</taxon>
        <taxon>Peronosporomycetes</taxon>
        <taxon>Peronosporales</taxon>
        <taxon>Peronosporaceae</taxon>
        <taxon>Phytophthora</taxon>
    </lineage>
</organism>
<dbReference type="Proteomes" id="UP000709295">
    <property type="component" value="Unassembled WGS sequence"/>
</dbReference>